<dbReference type="EMBL" id="JASMQC010000020">
    <property type="protein sequence ID" value="KAK1936986.1"/>
    <property type="molecule type" value="Genomic_DNA"/>
</dbReference>
<sequence>MPDVASVVGTLGRLLRNKLKLEFAALPKITRHTQKMAKESKGDLIAVEDPSCNHFSCHVETSKCRSLSENKGSTAKCGKCAGVIQAALSYADKFTCDRKTITLLIQQGFELPIDRSPLGTKAPNLDCPTVKRKSECELQQEGSEALISTKHMRVYVVPFSTL</sequence>
<gene>
    <name evidence="1" type="ORF">P3T76_009764</name>
</gene>
<organism evidence="1 2">
    <name type="scientific">Phytophthora citrophthora</name>
    <dbReference type="NCBI Taxonomy" id="4793"/>
    <lineage>
        <taxon>Eukaryota</taxon>
        <taxon>Sar</taxon>
        <taxon>Stramenopiles</taxon>
        <taxon>Oomycota</taxon>
        <taxon>Peronosporomycetes</taxon>
        <taxon>Peronosporales</taxon>
        <taxon>Peronosporaceae</taxon>
        <taxon>Phytophthora</taxon>
    </lineage>
</organism>
<protein>
    <submittedName>
        <fullName evidence="1">Uncharacterized protein</fullName>
    </submittedName>
</protein>
<evidence type="ECO:0000313" key="2">
    <source>
        <dbReference type="Proteomes" id="UP001259832"/>
    </source>
</evidence>
<name>A0AAD9GEF8_9STRA</name>
<accession>A0AAD9GEF8</accession>
<proteinExistence type="predicted"/>
<dbReference type="Proteomes" id="UP001259832">
    <property type="component" value="Unassembled WGS sequence"/>
</dbReference>
<dbReference type="AlphaFoldDB" id="A0AAD9GEF8"/>
<reference evidence="1" key="1">
    <citation type="submission" date="2023-08" db="EMBL/GenBank/DDBJ databases">
        <title>Reference Genome Resource for the Citrus Pathogen Phytophthora citrophthora.</title>
        <authorList>
            <person name="Moller H."/>
            <person name="Coetzee B."/>
            <person name="Rose L.J."/>
            <person name="Van Niekerk J.M."/>
        </authorList>
    </citation>
    <scope>NUCLEOTIDE SEQUENCE</scope>
    <source>
        <strain evidence="1">STE-U-9442</strain>
    </source>
</reference>
<comment type="caution">
    <text evidence="1">The sequence shown here is derived from an EMBL/GenBank/DDBJ whole genome shotgun (WGS) entry which is preliminary data.</text>
</comment>
<keyword evidence="2" id="KW-1185">Reference proteome</keyword>
<evidence type="ECO:0000313" key="1">
    <source>
        <dbReference type="EMBL" id="KAK1936986.1"/>
    </source>
</evidence>